<dbReference type="PANTHER" id="PTHR44177">
    <property type="entry name" value="TETRATRICOPEPTIDE REPEAT PROTEIN 8"/>
    <property type="match status" value="1"/>
</dbReference>
<dbReference type="GO" id="GO:1905515">
    <property type="term" value="P:non-motile cilium assembly"/>
    <property type="evidence" value="ECO:0007669"/>
    <property type="project" value="InterPro"/>
</dbReference>
<dbReference type="InterPro" id="IPR028796">
    <property type="entry name" value="BBS8"/>
</dbReference>
<dbReference type="Gene3D" id="1.25.40.10">
    <property type="entry name" value="Tetratricopeptide repeat domain"/>
    <property type="match status" value="1"/>
</dbReference>
<reference evidence="1" key="1">
    <citation type="submission" date="2016-06" db="UniProtKB">
        <authorList>
            <consortium name="WormBaseParasite"/>
        </authorList>
    </citation>
    <scope>IDENTIFICATION</scope>
</reference>
<proteinExistence type="predicted"/>
<dbReference type="AlphaFoldDB" id="A0A183IWV6"/>
<dbReference type="GO" id="GO:0036064">
    <property type="term" value="C:ciliary basal body"/>
    <property type="evidence" value="ECO:0007669"/>
    <property type="project" value="TreeGrafter"/>
</dbReference>
<dbReference type="GO" id="GO:0097730">
    <property type="term" value="C:non-motile cilium"/>
    <property type="evidence" value="ECO:0007669"/>
    <property type="project" value="TreeGrafter"/>
</dbReference>
<evidence type="ECO:0000313" key="1">
    <source>
        <dbReference type="WBParaSite" id="SBAD_0000840401-mRNA-1"/>
    </source>
</evidence>
<accession>A0A183IWV6</accession>
<dbReference type="GO" id="GO:0034464">
    <property type="term" value="C:BBSome"/>
    <property type="evidence" value="ECO:0007669"/>
    <property type="project" value="InterPro"/>
</dbReference>
<dbReference type="PANTHER" id="PTHR44177:SF1">
    <property type="entry name" value="TETRATRICOPEPTIDE REPEAT PROTEIN 8"/>
    <property type="match status" value="1"/>
</dbReference>
<organism evidence="1">
    <name type="scientific">Soboliphyme baturini</name>
    <dbReference type="NCBI Taxonomy" id="241478"/>
    <lineage>
        <taxon>Eukaryota</taxon>
        <taxon>Metazoa</taxon>
        <taxon>Ecdysozoa</taxon>
        <taxon>Nematoda</taxon>
        <taxon>Enoplea</taxon>
        <taxon>Dorylaimia</taxon>
        <taxon>Dioctophymatida</taxon>
        <taxon>Dioctophymatoidea</taxon>
        <taxon>Soboliphymatidae</taxon>
        <taxon>Soboliphyme</taxon>
    </lineage>
</organism>
<dbReference type="InterPro" id="IPR011990">
    <property type="entry name" value="TPR-like_helical_dom_sf"/>
</dbReference>
<name>A0A183IWV6_9BILA</name>
<dbReference type="SMART" id="SM00028">
    <property type="entry name" value="TPR"/>
    <property type="match status" value="2"/>
</dbReference>
<dbReference type="SUPFAM" id="SSF48452">
    <property type="entry name" value="TPR-like"/>
    <property type="match status" value="1"/>
</dbReference>
<protein>
    <submittedName>
        <fullName evidence="1">TPR_REGION domain-containing protein</fullName>
    </submittedName>
</protein>
<sequence>LAGTAAFHSPKGQAVIETDSLSDIRSSKKVYTSVDQPLNAIRCLESALLNFLEDTSILLSLARLYEGIGETDLSQQHYKRLLKEDCTNIESIACIATHHFYSDQPEIALRYFRRILQMGFSSAETFTNIGLCCFYAQQNDLALKCIHTALDLADDDETLAHLWYNVGQTPISDLIARVTMAKQWSGHDPSLDQPYVGLCFK</sequence>
<dbReference type="WBParaSite" id="SBAD_0000840401-mRNA-1">
    <property type="protein sequence ID" value="SBAD_0000840401-mRNA-1"/>
    <property type="gene ID" value="SBAD_0000840401"/>
</dbReference>
<dbReference type="InterPro" id="IPR019734">
    <property type="entry name" value="TPR_rpt"/>
</dbReference>